<feature type="binding site" evidence="2">
    <location>
        <position position="131"/>
    </location>
    <ligand>
        <name>Fe cation</name>
        <dbReference type="ChEBI" id="CHEBI:24875"/>
    </ligand>
</feature>
<comment type="catalytic activity">
    <reaction evidence="2">
        <text>N-terminal N-formyl-L-methionyl-[peptide] + H2O = N-terminal L-methionyl-[peptide] + formate</text>
        <dbReference type="Rhea" id="RHEA:24420"/>
        <dbReference type="Rhea" id="RHEA-COMP:10639"/>
        <dbReference type="Rhea" id="RHEA-COMP:10640"/>
        <dbReference type="ChEBI" id="CHEBI:15377"/>
        <dbReference type="ChEBI" id="CHEBI:15740"/>
        <dbReference type="ChEBI" id="CHEBI:49298"/>
        <dbReference type="ChEBI" id="CHEBI:64731"/>
        <dbReference type="EC" id="3.5.1.88"/>
    </reaction>
</comment>
<evidence type="ECO:0000256" key="1">
    <source>
        <dbReference type="ARBA" id="ARBA00010759"/>
    </source>
</evidence>
<dbReference type="GO" id="GO:0046872">
    <property type="term" value="F:metal ion binding"/>
    <property type="evidence" value="ECO:0007669"/>
    <property type="project" value="UniProtKB-KW"/>
</dbReference>
<dbReference type="GO" id="GO:0042586">
    <property type="term" value="F:peptide deformylase activity"/>
    <property type="evidence" value="ECO:0007669"/>
    <property type="project" value="UniProtKB-UniRule"/>
</dbReference>
<dbReference type="EC" id="3.5.1.88" evidence="2"/>
<dbReference type="PRINTS" id="PR01576">
    <property type="entry name" value="PDEFORMYLASE"/>
</dbReference>
<dbReference type="InterPro" id="IPR036821">
    <property type="entry name" value="Peptide_deformylase_sf"/>
</dbReference>
<keyword evidence="2" id="KW-0479">Metal-binding</keyword>
<evidence type="ECO:0000256" key="2">
    <source>
        <dbReference type="HAMAP-Rule" id="MF_00163"/>
    </source>
</evidence>
<accession>A0A2T3FKS8</accession>
<gene>
    <name evidence="2" type="primary">def</name>
    <name evidence="4" type="ORF">C7U55_12290</name>
    <name evidence="3" type="ORF">LJD69_11330</name>
</gene>
<comment type="function">
    <text evidence="2">Removes the formyl group from the N-terminal Met of newly synthesized proteins. Requires at least a dipeptide for an efficient rate of reaction. N-terminal L-methionine is a prerequisite for activity but the enzyme has broad specificity at other positions.</text>
</comment>
<dbReference type="Gene3D" id="3.90.45.10">
    <property type="entry name" value="Peptide deformylase"/>
    <property type="match status" value="1"/>
</dbReference>
<dbReference type="SUPFAM" id="SSF56420">
    <property type="entry name" value="Peptide deformylase"/>
    <property type="match status" value="1"/>
</dbReference>
<dbReference type="PANTHER" id="PTHR10458">
    <property type="entry name" value="PEPTIDE DEFORMYLASE"/>
    <property type="match status" value="1"/>
</dbReference>
<dbReference type="GeneID" id="77471861"/>
<evidence type="ECO:0000313" key="4">
    <source>
        <dbReference type="EMBL" id="PST35891.1"/>
    </source>
</evidence>
<feature type="binding site" evidence="2">
    <location>
        <position position="86"/>
    </location>
    <ligand>
        <name>Fe cation</name>
        <dbReference type="ChEBI" id="CHEBI:24875"/>
    </ligand>
</feature>
<reference evidence="3" key="3">
    <citation type="submission" date="2021-10" db="EMBL/GenBank/DDBJ databases">
        <title>Collection of gut derived symbiotic bacterial strains cultured from healthy donors.</title>
        <authorList>
            <person name="Lin H."/>
            <person name="Littmann E."/>
            <person name="Kohout C."/>
            <person name="Pamer E.G."/>
        </authorList>
    </citation>
    <scope>NUCLEOTIDE SEQUENCE</scope>
    <source>
        <strain evidence="3">DFI.4.48</strain>
    </source>
</reference>
<dbReference type="Proteomes" id="UP000241201">
    <property type="component" value="Unassembled WGS sequence"/>
</dbReference>
<dbReference type="Pfam" id="PF01327">
    <property type="entry name" value="Pep_deformylase"/>
    <property type="match status" value="1"/>
</dbReference>
<dbReference type="CDD" id="cd00487">
    <property type="entry name" value="Pep_deformylase"/>
    <property type="match status" value="1"/>
</dbReference>
<evidence type="ECO:0000313" key="3">
    <source>
        <dbReference type="EMBL" id="MCB8611182.1"/>
    </source>
</evidence>
<dbReference type="HAMAP" id="MF_00163">
    <property type="entry name" value="Pep_deformylase"/>
    <property type="match status" value="1"/>
</dbReference>
<feature type="active site" evidence="2">
    <location>
        <position position="128"/>
    </location>
</feature>
<dbReference type="InterPro" id="IPR023635">
    <property type="entry name" value="Peptide_deformylase"/>
</dbReference>
<organism evidence="4 5">
    <name type="scientific">Faecalibacillus faecis</name>
    <dbReference type="NCBI Taxonomy" id="1982628"/>
    <lineage>
        <taxon>Bacteria</taxon>
        <taxon>Bacillati</taxon>
        <taxon>Bacillota</taxon>
        <taxon>Erysipelotrichia</taxon>
        <taxon>Erysipelotrichales</taxon>
        <taxon>Coprobacillaceae</taxon>
        <taxon>Faecalibacillus</taxon>
    </lineage>
</organism>
<comment type="similarity">
    <text evidence="1 2">Belongs to the polypeptide deformylase family.</text>
</comment>
<dbReference type="EMBL" id="JAJDKZ010000039">
    <property type="protein sequence ID" value="MCB8611182.1"/>
    <property type="molecule type" value="Genomic_DNA"/>
</dbReference>
<sequence>MIKEIIKDEFFLKQKSKECTKEDTYIAQELLETIQAYKDQCVGMAANMIGYQKTMMVVLDEDDYLILINPVILKTSNKIYIAEEGCLSLQGVRKTQRYESIKVSYLDINFKKKIKTFKGYTAQIIQHELDHFEGKII</sequence>
<feature type="binding site" evidence="2">
    <location>
        <position position="127"/>
    </location>
    <ligand>
        <name>Fe cation</name>
        <dbReference type="ChEBI" id="CHEBI:24875"/>
    </ligand>
</feature>
<keyword evidence="2 3" id="KW-0378">Hydrolase</keyword>
<keyword evidence="2" id="KW-0408">Iron</keyword>
<comment type="caution">
    <text evidence="4">The sequence shown here is derived from an EMBL/GenBank/DDBJ whole genome shotgun (WGS) entry which is preliminary data.</text>
</comment>
<comment type="cofactor">
    <cofactor evidence="2">
        <name>Fe(2+)</name>
        <dbReference type="ChEBI" id="CHEBI:29033"/>
    </cofactor>
    <text evidence="2">Binds 1 Fe(2+) ion.</text>
</comment>
<proteinExistence type="inferred from homology"/>
<reference evidence="4" key="2">
    <citation type="journal article" date="2019" name="Int. J. Syst. Evol. Microbiol.">
        <title>Faecalibacillus intestinalis gen. nov., sp. nov. and Faecalibacillus faecis sp. nov., isolated from human faeces.</title>
        <authorList>
            <person name="Seo B."/>
            <person name="Jeon K."/>
            <person name="Baek I."/>
            <person name="Lee Y.M."/>
            <person name="Baek K."/>
            <person name="Ko G."/>
        </authorList>
    </citation>
    <scope>NUCLEOTIDE SEQUENCE</scope>
    <source>
        <strain evidence="4">SNUG30370</strain>
    </source>
</reference>
<dbReference type="Proteomes" id="UP001198439">
    <property type="component" value="Unassembled WGS sequence"/>
</dbReference>
<keyword evidence="5" id="KW-1185">Reference proteome</keyword>
<dbReference type="PANTHER" id="PTHR10458:SF22">
    <property type="entry name" value="PEPTIDE DEFORMYLASE"/>
    <property type="match status" value="1"/>
</dbReference>
<dbReference type="GO" id="GO:0006412">
    <property type="term" value="P:translation"/>
    <property type="evidence" value="ECO:0007669"/>
    <property type="project" value="UniProtKB-UniRule"/>
</dbReference>
<keyword evidence="2" id="KW-0648">Protein biosynthesis</keyword>
<reference evidence="5" key="1">
    <citation type="submission" date="2018-03" db="EMBL/GenBank/DDBJ databases">
        <title>Lachnoclostridium SNUG30370 gen.nov., sp.nov., isolated from human faeces.</title>
        <authorList>
            <person name="Seo B."/>
            <person name="Jeon K."/>
            <person name="Ko G."/>
        </authorList>
    </citation>
    <scope>NUCLEOTIDE SEQUENCE [LARGE SCALE GENOMIC DNA]</scope>
    <source>
        <strain evidence="5">SNUG30370</strain>
    </source>
</reference>
<dbReference type="NCBIfam" id="NF006670">
    <property type="entry name" value="PRK09218.1"/>
    <property type="match status" value="1"/>
</dbReference>
<dbReference type="RefSeq" id="WP_106988811.1">
    <property type="nucleotide sequence ID" value="NZ_DAWBWI010000255.1"/>
</dbReference>
<dbReference type="EMBL" id="PYLP01000026">
    <property type="protein sequence ID" value="PST35891.1"/>
    <property type="molecule type" value="Genomic_DNA"/>
</dbReference>
<name>A0A2T3FKS8_9FIRM</name>
<dbReference type="AlphaFoldDB" id="A0A2T3FKS8"/>
<evidence type="ECO:0000313" key="5">
    <source>
        <dbReference type="Proteomes" id="UP000241201"/>
    </source>
</evidence>
<protein>
    <recommendedName>
        <fullName evidence="2">Peptide deformylase</fullName>
        <shortName evidence="2">PDF</shortName>
        <ecNumber evidence="2">3.5.1.88</ecNumber>
    </recommendedName>
    <alternativeName>
        <fullName evidence="2">Polypeptide deformylase</fullName>
    </alternativeName>
</protein>
<dbReference type="PIRSF" id="PIRSF004749">
    <property type="entry name" value="Pep_def"/>
    <property type="match status" value="1"/>
</dbReference>